<comment type="subcellular location">
    <subcellularLocation>
        <location evidence="1">Endoplasmic reticulum membrane</location>
        <topology evidence="1">Single-pass type II membrane protein</topology>
    </subcellularLocation>
</comment>
<evidence type="ECO:0000256" key="8">
    <source>
        <dbReference type="ARBA" id="ARBA00022927"/>
    </source>
</evidence>
<dbReference type="GO" id="GO:0015031">
    <property type="term" value="P:protein transport"/>
    <property type="evidence" value="ECO:0007669"/>
    <property type="project" value="UniProtKB-KW"/>
</dbReference>
<dbReference type="GO" id="GO:0005789">
    <property type="term" value="C:endoplasmic reticulum membrane"/>
    <property type="evidence" value="ECO:0007669"/>
    <property type="project" value="UniProtKB-SubCell"/>
</dbReference>
<sequence>MTEAPKHATLQTGIPVYAIGFSNDMHIFYVGGGGAGRSGVSNAIRGDNALTLHPAGEFKLRGDEDAPMCVTVSPSSDALVVGINSAADIVRGGENRHLRVDLHVDIRERSALASLGMADPEQYQKTLQLHRYPSLEPVWSSTQDTFTSDEEIYDTDFSQDGTQLACTTQSKVVVLSTSPRTKEKGGVLTYTPRILQTIDSATIGTSERGAFRMAKFGRTKTMDVGTRDMLFTLVNTAPSKDAKARPSYIVAWNADKWQITAIRKVSQRPATVLTVSPDGRFVAPRGAFAEWPCAYARYVQYND</sequence>
<keyword evidence="12" id="KW-1185">Reference proteome</keyword>
<evidence type="ECO:0000313" key="12">
    <source>
        <dbReference type="Proteomes" id="UP000232875"/>
    </source>
</evidence>
<gene>
    <name evidence="11" type="ORF">MVES_002305</name>
</gene>
<keyword evidence="7" id="KW-0931">ER-Golgi transport</keyword>
<dbReference type="InterPro" id="IPR045260">
    <property type="entry name" value="Sec12-like"/>
</dbReference>
<keyword evidence="5" id="KW-0677">Repeat</keyword>
<keyword evidence="4" id="KW-0812">Transmembrane</keyword>
<keyword evidence="8" id="KW-0653">Protein transport</keyword>
<evidence type="ECO:0000256" key="1">
    <source>
        <dbReference type="ARBA" id="ARBA00004648"/>
    </source>
</evidence>
<proteinExistence type="predicted"/>
<evidence type="ECO:0000256" key="5">
    <source>
        <dbReference type="ARBA" id="ARBA00022737"/>
    </source>
</evidence>
<evidence type="ECO:0000256" key="7">
    <source>
        <dbReference type="ARBA" id="ARBA00022892"/>
    </source>
</evidence>
<dbReference type="GO" id="GO:0003400">
    <property type="term" value="P:regulation of COPII vesicle coating"/>
    <property type="evidence" value="ECO:0007669"/>
    <property type="project" value="TreeGrafter"/>
</dbReference>
<dbReference type="GO" id="GO:0005085">
    <property type="term" value="F:guanyl-nucleotide exchange factor activity"/>
    <property type="evidence" value="ECO:0007669"/>
    <property type="project" value="InterPro"/>
</dbReference>
<dbReference type="EMBL" id="KZ454991">
    <property type="protein sequence ID" value="PKI83736.1"/>
    <property type="molecule type" value="Genomic_DNA"/>
</dbReference>
<dbReference type="AlphaFoldDB" id="A0A2N1JB16"/>
<reference evidence="11 12" key="1">
    <citation type="submission" date="2017-10" db="EMBL/GenBank/DDBJ databases">
        <title>A novel species of cold-tolerant Malassezia isolated from bats.</title>
        <authorList>
            <person name="Lorch J.M."/>
            <person name="Palmer J.M."/>
            <person name="Vanderwolf K.J."/>
            <person name="Schmidt K.Z."/>
            <person name="Verant M.L."/>
            <person name="Weller T.J."/>
            <person name="Blehert D.S."/>
        </authorList>
    </citation>
    <scope>NUCLEOTIDE SEQUENCE [LARGE SCALE GENOMIC DNA]</scope>
    <source>
        <strain evidence="11 12">NWHC:44797-103</strain>
    </source>
</reference>
<dbReference type="Gene3D" id="2.130.10.10">
    <property type="entry name" value="YVTN repeat-like/Quinoprotein amine dehydrogenase"/>
    <property type="match status" value="1"/>
</dbReference>
<protein>
    <submittedName>
        <fullName evidence="11">Uncharacterized protein</fullName>
    </submittedName>
</protein>
<dbReference type="Proteomes" id="UP000232875">
    <property type="component" value="Unassembled WGS sequence"/>
</dbReference>
<evidence type="ECO:0000256" key="6">
    <source>
        <dbReference type="ARBA" id="ARBA00022824"/>
    </source>
</evidence>
<evidence type="ECO:0000256" key="2">
    <source>
        <dbReference type="ARBA" id="ARBA00022448"/>
    </source>
</evidence>
<keyword evidence="6" id="KW-0256">Endoplasmic reticulum</keyword>
<keyword evidence="10" id="KW-0472">Membrane</keyword>
<dbReference type="InterPro" id="IPR015943">
    <property type="entry name" value="WD40/YVTN_repeat-like_dom_sf"/>
</dbReference>
<name>A0A2N1JB16_9BASI</name>
<evidence type="ECO:0000313" key="11">
    <source>
        <dbReference type="EMBL" id="PKI83736.1"/>
    </source>
</evidence>
<evidence type="ECO:0000256" key="10">
    <source>
        <dbReference type="ARBA" id="ARBA00023136"/>
    </source>
</evidence>
<keyword evidence="2" id="KW-0813">Transport</keyword>
<dbReference type="GO" id="GO:0006888">
    <property type="term" value="P:endoplasmic reticulum to Golgi vesicle-mediated transport"/>
    <property type="evidence" value="ECO:0007669"/>
    <property type="project" value="TreeGrafter"/>
</dbReference>
<keyword evidence="9" id="KW-1133">Transmembrane helix</keyword>
<dbReference type="STRING" id="2020962.A0A2N1JB16"/>
<organism evidence="11 12">
    <name type="scientific">Malassezia vespertilionis</name>
    <dbReference type="NCBI Taxonomy" id="2020962"/>
    <lineage>
        <taxon>Eukaryota</taxon>
        <taxon>Fungi</taxon>
        <taxon>Dikarya</taxon>
        <taxon>Basidiomycota</taxon>
        <taxon>Ustilaginomycotina</taxon>
        <taxon>Malasseziomycetes</taxon>
        <taxon>Malasseziales</taxon>
        <taxon>Malasseziaceae</taxon>
        <taxon>Malassezia</taxon>
    </lineage>
</organism>
<dbReference type="OrthoDB" id="2013972at2759"/>
<evidence type="ECO:0000256" key="9">
    <source>
        <dbReference type="ARBA" id="ARBA00022989"/>
    </source>
</evidence>
<dbReference type="SUPFAM" id="SSF50998">
    <property type="entry name" value="Quinoprotein alcohol dehydrogenase-like"/>
    <property type="match status" value="1"/>
</dbReference>
<accession>A0A2N1JB16</accession>
<keyword evidence="3" id="KW-0853">WD repeat</keyword>
<evidence type="ECO:0000256" key="4">
    <source>
        <dbReference type="ARBA" id="ARBA00022692"/>
    </source>
</evidence>
<dbReference type="InterPro" id="IPR011047">
    <property type="entry name" value="Quinoprotein_ADH-like_sf"/>
</dbReference>
<evidence type="ECO:0000256" key="3">
    <source>
        <dbReference type="ARBA" id="ARBA00022574"/>
    </source>
</evidence>
<dbReference type="PANTHER" id="PTHR23284">
    <property type="entry name" value="PROLACTIN REGULATORY ELEMENT BINDING PROTEIN"/>
    <property type="match status" value="1"/>
</dbReference>
<dbReference type="PANTHER" id="PTHR23284:SF0">
    <property type="entry name" value="PROLACTIN REGULATORY ELEMENT-BINDING PROTEIN"/>
    <property type="match status" value="1"/>
</dbReference>